<dbReference type="Proteomes" id="UP000294881">
    <property type="component" value="Unassembled WGS sequence"/>
</dbReference>
<name>A0A4R2GR35_9HYPH</name>
<organism evidence="1 2">
    <name type="scientific">Camelimonas lactis</name>
    <dbReference type="NCBI Taxonomy" id="659006"/>
    <lineage>
        <taxon>Bacteria</taxon>
        <taxon>Pseudomonadati</taxon>
        <taxon>Pseudomonadota</taxon>
        <taxon>Alphaproteobacteria</taxon>
        <taxon>Hyphomicrobiales</taxon>
        <taxon>Chelatococcaceae</taxon>
        <taxon>Camelimonas</taxon>
    </lineage>
</organism>
<dbReference type="RefSeq" id="WP_132007542.1">
    <property type="nucleotide sequence ID" value="NZ_JBHUNN010000002.1"/>
</dbReference>
<dbReference type="InterPro" id="IPR009363">
    <property type="entry name" value="Phage_Mu_Gp16"/>
</dbReference>
<keyword evidence="2" id="KW-1185">Reference proteome</keyword>
<proteinExistence type="predicted"/>
<dbReference type="Pfam" id="PF06252">
    <property type="entry name" value="GemA"/>
    <property type="match status" value="1"/>
</dbReference>
<comment type="caution">
    <text evidence="1">The sequence shown here is derived from an EMBL/GenBank/DDBJ whole genome shotgun (WGS) entry which is preliminary data.</text>
</comment>
<reference evidence="1 2" key="1">
    <citation type="submission" date="2019-03" db="EMBL/GenBank/DDBJ databases">
        <title>Genomic Encyclopedia of Type Strains, Phase IV (KMG-IV): sequencing the most valuable type-strain genomes for metagenomic binning, comparative biology and taxonomic classification.</title>
        <authorList>
            <person name="Goeker M."/>
        </authorList>
    </citation>
    <scope>NUCLEOTIDE SEQUENCE [LARGE SCALE GENOMIC DNA]</scope>
    <source>
        <strain evidence="1 2">DSM 22958</strain>
    </source>
</reference>
<evidence type="ECO:0000313" key="2">
    <source>
        <dbReference type="Proteomes" id="UP000294881"/>
    </source>
</evidence>
<sequence>MSHPAMLAKLHIARKELGLQEGEYRALLARITGSDSAKGLSDVQLDKVLTELKRLGWKPKPSRRPASHRADVRKVYALWGALAKAGKIASPDPSGLRNWTNRQFAVSAPEFLSADQTRAAIEQLKAWQRRPVSVGERA</sequence>
<evidence type="ECO:0000313" key="1">
    <source>
        <dbReference type="EMBL" id="TCO12422.1"/>
    </source>
</evidence>
<dbReference type="AlphaFoldDB" id="A0A4R2GR35"/>
<dbReference type="EMBL" id="SLWL01000009">
    <property type="protein sequence ID" value="TCO12422.1"/>
    <property type="molecule type" value="Genomic_DNA"/>
</dbReference>
<protein>
    <submittedName>
        <fullName evidence="1">Uncharacterized protein DUF1018</fullName>
    </submittedName>
</protein>
<gene>
    <name evidence="1" type="ORF">EV666_10969</name>
</gene>
<dbReference type="OrthoDB" id="7353918at2"/>
<accession>A0A4R2GR35</accession>